<evidence type="ECO:0000256" key="3">
    <source>
        <dbReference type="ARBA" id="ARBA00022840"/>
    </source>
</evidence>
<protein>
    <submittedName>
        <fullName evidence="4">Pantothenate synthetase</fullName>
    </submittedName>
</protein>
<evidence type="ECO:0000313" key="5">
    <source>
        <dbReference type="Proteomes" id="UP000186955"/>
    </source>
</evidence>
<dbReference type="GO" id="GO:0015940">
    <property type="term" value="P:pantothenate biosynthetic process"/>
    <property type="evidence" value="ECO:0007669"/>
    <property type="project" value="InterPro"/>
</dbReference>
<dbReference type="SUPFAM" id="SSF52374">
    <property type="entry name" value="Nucleotidylyl transferase"/>
    <property type="match status" value="1"/>
</dbReference>
<evidence type="ECO:0000256" key="2">
    <source>
        <dbReference type="ARBA" id="ARBA00022741"/>
    </source>
</evidence>
<dbReference type="Gene3D" id="3.30.1300.10">
    <property type="entry name" value="Pantoate-beta-alanine ligase, C-terminal domain"/>
    <property type="match status" value="1"/>
</dbReference>
<dbReference type="PANTHER" id="PTHR21299:SF1">
    <property type="entry name" value="PANTOATE--BETA-ALANINE LIGASE"/>
    <property type="match status" value="1"/>
</dbReference>
<reference evidence="4 5" key="1">
    <citation type="submission" date="2016-10" db="EMBL/GenBank/DDBJ databases">
        <title>Genome sequence of the ascomycete fungus Penicillium subrubescens.</title>
        <authorList>
            <person name="De Vries R.P."/>
            <person name="Peng M."/>
            <person name="Dilokpimol A."/>
            <person name="Hilden K."/>
            <person name="Makela M.R."/>
            <person name="Grigoriev I."/>
            <person name="Riley R."/>
            <person name="Granchi Z."/>
        </authorList>
    </citation>
    <scope>NUCLEOTIDE SEQUENCE [LARGE SCALE GENOMIC DNA]</scope>
    <source>
        <strain evidence="4 5">CBS 132785</strain>
    </source>
</reference>
<dbReference type="EMBL" id="MNBE01000228">
    <property type="protein sequence ID" value="OKP12301.1"/>
    <property type="molecule type" value="Genomic_DNA"/>
</dbReference>
<comment type="caution">
    <text evidence="4">The sequence shown here is derived from an EMBL/GenBank/DDBJ whole genome shotgun (WGS) entry which is preliminary data.</text>
</comment>
<keyword evidence="3" id="KW-0067">ATP-binding</keyword>
<name>A0A1Q5UIL4_9EURO</name>
<dbReference type="PANTHER" id="PTHR21299">
    <property type="entry name" value="CYTIDYLATE KINASE/PANTOATE-BETA-ALANINE LIGASE"/>
    <property type="match status" value="1"/>
</dbReference>
<dbReference type="FunFam" id="3.30.1300.10:FF:000002">
    <property type="entry name" value="Pantoate--beta-alanine ligase"/>
    <property type="match status" value="1"/>
</dbReference>
<evidence type="ECO:0000256" key="1">
    <source>
        <dbReference type="ARBA" id="ARBA00022598"/>
    </source>
</evidence>
<gene>
    <name evidence="4" type="ORF">PENSUB_2037</name>
</gene>
<dbReference type="Pfam" id="PF02569">
    <property type="entry name" value="Pantoate_ligase"/>
    <property type="match status" value="1"/>
</dbReference>
<accession>A0A1Q5UIL4</accession>
<evidence type="ECO:0000313" key="4">
    <source>
        <dbReference type="EMBL" id="OKP12301.1"/>
    </source>
</evidence>
<keyword evidence="2" id="KW-0547">Nucleotide-binding</keyword>
<proteinExistence type="predicted"/>
<sequence>MVKDFLIDTEVRIVATAREADGLALSSRNVYLGARRRIVGLTLHKALSAAAEAYKAGKTSRDDILGASRSVAERVLSEQQSLPPSERALYEVDYISLADPESLEELDLVDLKKGVVLSTAFDMAPLEETEPGEDCGLGDGKVPRRSVGLGPKKFLTSTVAPVVDYASNFWMHGFKGTAIGSINRVKRIGAQAIVGTFLTTSVAEAEAHIATAQDRFWKRAVKMWTDMHTLPETNPLRINTDRIRKFRRYHRSPLYHVADALKHIEMEPLEPINPFTFAPWEDRVRTDIHESQEL</sequence>
<keyword evidence="5" id="KW-1185">Reference proteome</keyword>
<dbReference type="STRING" id="1316194.A0A1Q5UIL4"/>
<dbReference type="AlphaFoldDB" id="A0A1Q5UIL4"/>
<dbReference type="GO" id="GO:0004592">
    <property type="term" value="F:pantoate-beta-alanine ligase activity"/>
    <property type="evidence" value="ECO:0007669"/>
    <property type="project" value="InterPro"/>
</dbReference>
<dbReference type="GO" id="GO:0005524">
    <property type="term" value="F:ATP binding"/>
    <property type="evidence" value="ECO:0007669"/>
    <property type="project" value="UniProtKB-KW"/>
</dbReference>
<dbReference type="Proteomes" id="UP000186955">
    <property type="component" value="Unassembled WGS sequence"/>
</dbReference>
<keyword evidence="1" id="KW-0436">Ligase</keyword>
<organism evidence="4 5">
    <name type="scientific">Penicillium subrubescens</name>
    <dbReference type="NCBI Taxonomy" id="1316194"/>
    <lineage>
        <taxon>Eukaryota</taxon>
        <taxon>Fungi</taxon>
        <taxon>Dikarya</taxon>
        <taxon>Ascomycota</taxon>
        <taxon>Pezizomycotina</taxon>
        <taxon>Eurotiomycetes</taxon>
        <taxon>Eurotiomycetidae</taxon>
        <taxon>Eurotiales</taxon>
        <taxon>Aspergillaceae</taxon>
        <taxon>Penicillium</taxon>
    </lineage>
</organism>
<dbReference type="InterPro" id="IPR003721">
    <property type="entry name" value="Pantoate_ligase"/>
</dbReference>
<dbReference type="InterPro" id="IPR042176">
    <property type="entry name" value="Pantoate_ligase_C"/>
</dbReference>